<proteinExistence type="predicted"/>
<accession>A0ABD6QJY6</accession>
<reference evidence="1 2" key="1">
    <citation type="submission" date="2016-07" db="EMBL/GenBank/DDBJ databases">
        <authorList>
            <person name="Sutton G."/>
            <person name="Brinkac L."/>
            <person name="Sanka R."/>
            <person name="Adams M."/>
            <person name="Lau E."/>
            <person name="Kumar A."/>
            <person name="Macaden R."/>
        </authorList>
    </citation>
    <scope>NUCLEOTIDE SEQUENCE [LARGE SCALE GENOMIC DNA]</scope>
    <source>
        <strain evidence="1 2">GA-0871</strain>
    </source>
</reference>
<name>A0ABD6QJY6_MYCFO</name>
<protein>
    <submittedName>
        <fullName evidence="1">Uncharacterized protein</fullName>
    </submittedName>
</protein>
<dbReference type="Proteomes" id="UP000187001">
    <property type="component" value="Unassembled WGS sequence"/>
</dbReference>
<comment type="caution">
    <text evidence="1">The sequence shown here is derived from an EMBL/GenBank/DDBJ whole genome shotgun (WGS) entry which is preliminary data.</text>
</comment>
<sequence length="71" mass="7593">MNKATLKQANQLVAGDVIIAPDNSQHVVTEVVVHGLGAAWLTIHTDTGLKLDKTQDAAKLDTYDVLSPANR</sequence>
<organism evidence="1 2">
    <name type="scientific">Mycolicibacterium fortuitum</name>
    <name type="common">Mycobacterium fortuitum</name>
    <dbReference type="NCBI Taxonomy" id="1766"/>
    <lineage>
        <taxon>Bacteria</taxon>
        <taxon>Bacillati</taxon>
        <taxon>Actinomycetota</taxon>
        <taxon>Actinomycetes</taxon>
        <taxon>Mycobacteriales</taxon>
        <taxon>Mycobacteriaceae</taxon>
        <taxon>Mycolicibacterium</taxon>
    </lineage>
</organism>
<gene>
    <name evidence="1" type="ORF">A5742_04260</name>
</gene>
<dbReference type="RefSeq" id="WP_076206414.1">
    <property type="nucleotide sequence ID" value="NZ_MBER01000111.1"/>
</dbReference>
<evidence type="ECO:0000313" key="1">
    <source>
        <dbReference type="EMBL" id="OMC40151.1"/>
    </source>
</evidence>
<dbReference type="EMBL" id="MBER01000111">
    <property type="protein sequence ID" value="OMC40151.1"/>
    <property type="molecule type" value="Genomic_DNA"/>
</dbReference>
<evidence type="ECO:0000313" key="2">
    <source>
        <dbReference type="Proteomes" id="UP000187001"/>
    </source>
</evidence>
<dbReference type="AlphaFoldDB" id="A0ABD6QJY6"/>